<comment type="caution">
    <text evidence="1">The sequence shown here is derived from an EMBL/GenBank/DDBJ whole genome shotgun (WGS) entry which is preliminary data.</text>
</comment>
<evidence type="ECO:0000313" key="2">
    <source>
        <dbReference type="Proteomes" id="UP000632339"/>
    </source>
</evidence>
<dbReference type="EMBL" id="BMLI01000001">
    <property type="protein sequence ID" value="GGM82082.1"/>
    <property type="molecule type" value="Genomic_DNA"/>
</dbReference>
<proteinExistence type="predicted"/>
<keyword evidence="2" id="KW-1185">Reference proteome</keyword>
<accession>A0ABQ2HJB7</accession>
<name>A0ABQ2HJB7_9BACT</name>
<protein>
    <submittedName>
        <fullName evidence="1">Uncharacterized protein</fullName>
    </submittedName>
</protein>
<gene>
    <name evidence="1" type="ORF">GCM10010967_12240</name>
</gene>
<organism evidence="1 2">
    <name type="scientific">Dyadobacter beijingensis</name>
    <dbReference type="NCBI Taxonomy" id="365489"/>
    <lineage>
        <taxon>Bacteria</taxon>
        <taxon>Pseudomonadati</taxon>
        <taxon>Bacteroidota</taxon>
        <taxon>Cytophagia</taxon>
        <taxon>Cytophagales</taxon>
        <taxon>Spirosomataceae</taxon>
        <taxon>Dyadobacter</taxon>
    </lineage>
</organism>
<dbReference type="Proteomes" id="UP000632339">
    <property type="component" value="Unassembled WGS sequence"/>
</dbReference>
<evidence type="ECO:0000313" key="1">
    <source>
        <dbReference type="EMBL" id="GGM82082.1"/>
    </source>
</evidence>
<reference evidence="2" key="1">
    <citation type="journal article" date="2019" name="Int. J. Syst. Evol. Microbiol.">
        <title>The Global Catalogue of Microorganisms (GCM) 10K type strain sequencing project: providing services to taxonomists for standard genome sequencing and annotation.</title>
        <authorList>
            <consortium name="The Broad Institute Genomics Platform"/>
            <consortium name="The Broad Institute Genome Sequencing Center for Infectious Disease"/>
            <person name="Wu L."/>
            <person name="Ma J."/>
        </authorList>
    </citation>
    <scope>NUCLEOTIDE SEQUENCE [LARGE SCALE GENOMIC DNA]</scope>
    <source>
        <strain evidence="2">CGMCC 1.6375</strain>
    </source>
</reference>
<sequence>MVNPTDNQSKFTPLGEIFFEADAWKRAKINSEVLAELGLKRSSVRAYMVSTPAYRMREDMKEIILRTLPEAAKCFTDPRIKKAAVKQSSLLNHVSA</sequence>